<dbReference type="VEuPathDB" id="AmoebaDB:NfTy_088220"/>
<dbReference type="InterPro" id="IPR011992">
    <property type="entry name" value="EF-hand-dom_pair"/>
</dbReference>
<reference evidence="3 4" key="1">
    <citation type="journal article" date="2019" name="Sci. Rep.">
        <title>Nanopore sequencing improves the draft genome of the human pathogenic amoeba Naegleria fowleri.</title>
        <authorList>
            <person name="Liechti N."/>
            <person name="Schurch N."/>
            <person name="Bruggmann R."/>
            <person name="Wittwer M."/>
        </authorList>
    </citation>
    <scope>NUCLEOTIDE SEQUENCE [LARGE SCALE GENOMIC DNA]</scope>
    <source>
        <strain evidence="3 4">ATCC 30894</strain>
    </source>
</reference>
<evidence type="ECO:0000259" key="2">
    <source>
        <dbReference type="SMART" id="SM00394"/>
    </source>
</evidence>
<evidence type="ECO:0000256" key="1">
    <source>
        <dbReference type="SAM" id="MobiDB-lite"/>
    </source>
</evidence>
<comment type="caution">
    <text evidence="3">The sequence shown here is derived from an EMBL/GenBank/DDBJ whole genome shotgun (WGS) entry which is preliminary data.</text>
</comment>
<dbReference type="VEuPathDB" id="AmoebaDB:NF0097950"/>
<name>A0A6A5BGE5_NAEFO</name>
<feature type="compositionally biased region" description="Polar residues" evidence="1">
    <location>
        <begin position="59"/>
        <end position="81"/>
    </location>
</feature>
<dbReference type="CDD" id="cd22984">
    <property type="entry name" value="DD_CrRSP7-like"/>
    <property type="match status" value="1"/>
</dbReference>
<feature type="domain" description="RIIa" evidence="2">
    <location>
        <begin position="13"/>
        <end position="50"/>
    </location>
</feature>
<evidence type="ECO:0000313" key="3">
    <source>
        <dbReference type="EMBL" id="KAF0972109.1"/>
    </source>
</evidence>
<dbReference type="GeneID" id="68117020"/>
<dbReference type="SUPFAM" id="SSF47473">
    <property type="entry name" value="EF-hand"/>
    <property type="match status" value="1"/>
</dbReference>
<gene>
    <name evidence="3" type="ORF">FDP41_009805</name>
</gene>
<proteinExistence type="predicted"/>
<sequence>MSHKYQKDFSFPPKFQETLRDFTREVLRVQPSNIYRFGYDYFTKLAKEMEMKQQQEAFSTAESNVTQASKVGGYLNSQSSTSEEEEEDMDEYKVVHTSSHASSNPQKPISVKAQERFTSDEDEEEIESTEEEQNTEEEEVGEGSQNESFQNQSFEGDITQFLATISDQELLNILYSHYSSFGYDALPASAVKEELKKIFNYQLPDTMVAFCMAESDVADDSTVEIAPFCQRITNVLKIVVGGEEGPLGYSDESNSIHQSFLSPIVVNDVDVVHGLSKLELQEELKALFERADEGHTGALSFGKFKRELQEAELDLSRREINLLLSEAELDEHGQVVYEKIISKAHSILFSAFIFDEFCASVELSF</sequence>
<dbReference type="OrthoDB" id="26525at2759"/>
<dbReference type="Pfam" id="PF02197">
    <property type="entry name" value="RIIa"/>
    <property type="match status" value="1"/>
</dbReference>
<organism evidence="3 4">
    <name type="scientific">Naegleria fowleri</name>
    <name type="common">Brain eating amoeba</name>
    <dbReference type="NCBI Taxonomy" id="5763"/>
    <lineage>
        <taxon>Eukaryota</taxon>
        <taxon>Discoba</taxon>
        <taxon>Heterolobosea</taxon>
        <taxon>Tetramitia</taxon>
        <taxon>Eutetramitia</taxon>
        <taxon>Vahlkampfiidae</taxon>
        <taxon>Naegleria</taxon>
    </lineage>
</organism>
<dbReference type="AlphaFoldDB" id="A0A6A5BGE5"/>
<dbReference type="EMBL" id="VFQX01000072">
    <property type="protein sequence ID" value="KAF0972109.1"/>
    <property type="molecule type" value="Genomic_DNA"/>
</dbReference>
<dbReference type="Gene3D" id="1.10.238.10">
    <property type="entry name" value="EF-hand"/>
    <property type="match status" value="1"/>
</dbReference>
<dbReference type="Gene3D" id="1.20.890.10">
    <property type="entry name" value="cAMP-dependent protein kinase regulatory subunit, dimerization-anchoring domain"/>
    <property type="match status" value="1"/>
</dbReference>
<dbReference type="InterPro" id="IPR003117">
    <property type="entry name" value="cAMP_dep_PK_reg_su_I/II_a/b"/>
</dbReference>
<feature type="compositionally biased region" description="Polar residues" evidence="1">
    <location>
        <begin position="96"/>
        <end position="107"/>
    </location>
</feature>
<dbReference type="Proteomes" id="UP000444721">
    <property type="component" value="Unassembled WGS sequence"/>
</dbReference>
<accession>A0A6A5BGE5</accession>
<feature type="compositionally biased region" description="Acidic residues" evidence="1">
    <location>
        <begin position="120"/>
        <end position="141"/>
    </location>
</feature>
<feature type="region of interest" description="Disordered" evidence="1">
    <location>
        <begin position="59"/>
        <end position="149"/>
    </location>
</feature>
<evidence type="ECO:0000313" key="4">
    <source>
        <dbReference type="Proteomes" id="UP000444721"/>
    </source>
</evidence>
<keyword evidence="4" id="KW-1185">Reference proteome</keyword>
<dbReference type="SUPFAM" id="SSF47391">
    <property type="entry name" value="Dimerization-anchoring domain of cAMP-dependent PK regulatory subunit"/>
    <property type="match status" value="1"/>
</dbReference>
<dbReference type="VEuPathDB" id="AmoebaDB:FDP41_009805"/>
<dbReference type="RefSeq" id="XP_044556824.1">
    <property type="nucleotide sequence ID" value="XM_044713803.1"/>
</dbReference>
<protein>
    <recommendedName>
        <fullName evidence="2">RIIa domain-containing protein</fullName>
    </recommendedName>
</protein>
<dbReference type="SMART" id="SM00394">
    <property type="entry name" value="RIIa"/>
    <property type="match status" value="1"/>
</dbReference>